<keyword evidence="12" id="KW-0472">Membrane</keyword>
<dbReference type="GO" id="GO:0045717">
    <property type="term" value="P:negative regulation of fatty acid biosynthetic process"/>
    <property type="evidence" value="ECO:0007669"/>
    <property type="project" value="UniProtKB-ARBA"/>
</dbReference>
<keyword evidence="16" id="KW-1185">Reference proteome</keyword>
<dbReference type="AlphaFoldDB" id="A0A5P9QG64"/>
<dbReference type="FunFam" id="3.30.200.20:FF:000035">
    <property type="entry name" value="Serine/threonine protein kinase Stk1"/>
    <property type="match status" value="1"/>
</dbReference>
<evidence type="ECO:0000259" key="14">
    <source>
        <dbReference type="PROSITE" id="PS51178"/>
    </source>
</evidence>
<keyword evidence="7 10" id="KW-0067">ATP-binding</keyword>
<dbReference type="Pfam" id="PF03793">
    <property type="entry name" value="PASTA"/>
    <property type="match status" value="4"/>
</dbReference>
<evidence type="ECO:0000256" key="2">
    <source>
        <dbReference type="ARBA" id="ARBA00022527"/>
    </source>
</evidence>
<name>A0A5P9QG64_9MICO</name>
<proteinExistence type="predicted"/>
<dbReference type="PROSITE" id="PS51178">
    <property type="entry name" value="PASTA"/>
    <property type="match status" value="4"/>
</dbReference>
<gene>
    <name evidence="15" type="ORF">KDY119_03763</name>
</gene>
<feature type="domain" description="PASTA" evidence="14">
    <location>
        <begin position="399"/>
        <end position="465"/>
    </location>
</feature>
<dbReference type="FunFam" id="1.10.510.10:FF:000021">
    <property type="entry name" value="Serine/threonine protein kinase"/>
    <property type="match status" value="1"/>
</dbReference>
<dbReference type="EC" id="2.7.11.1" evidence="1"/>
<evidence type="ECO:0000256" key="10">
    <source>
        <dbReference type="PROSITE-ProRule" id="PRU10141"/>
    </source>
</evidence>
<dbReference type="SUPFAM" id="SSF56112">
    <property type="entry name" value="Protein kinase-like (PK-like)"/>
    <property type="match status" value="1"/>
</dbReference>
<dbReference type="InterPro" id="IPR000719">
    <property type="entry name" value="Prot_kinase_dom"/>
</dbReference>
<keyword evidence="4" id="KW-0677">Repeat</keyword>
<feature type="compositionally biased region" description="Basic and acidic residues" evidence="11">
    <location>
        <begin position="704"/>
        <end position="718"/>
    </location>
</feature>
<evidence type="ECO:0000256" key="8">
    <source>
        <dbReference type="ARBA" id="ARBA00047899"/>
    </source>
</evidence>
<feature type="region of interest" description="Disordered" evidence="11">
    <location>
        <begin position="424"/>
        <end position="456"/>
    </location>
</feature>
<dbReference type="Gene3D" id="1.10.510.10">
    <property type="entry name" value="Transferase(Phosphotransferase) domain 1"/>
    <property type="match status" value="1"/>
</dbReference>
<evidence type="ECO:0000256" key="4">
    <source>
        <dbReference type="ARBA" id="ARBA00022737"/>
    </source>
</evidence>
<dbReference type="GO" id="GO:0106310">
    <property type="term" value="F:protein serine kinase activity"/>
    <property type="evidence" value="ECO:0007669"/>
    <property type="project" value="RHEA"/>
</dbReference>
<organism evidence="15 16">
    <name type="scientific">Luteimicrobium xylanilyticum</name>
    <dbReference type="NCBI Taxonomy" id="1133546"/>
    <lineage>
        <taxon>Bacteria</taxon>
        <taxon>Bacillati</taxon>
        <taxon>Actinomycetota</taxon>
        <taxon>Actinomycetes</taxon>
        <taxon>Micrococcales</taxon>
        <taxon>Luteimicrobium</taxon>
    </lineage>
</organism>
<dbReference type="KEGG" id="lxl:KDY119_03763"/>
<dbReference type="CDD" id="cd06577">
    <property type="entry name" value="PASTA_pknB"/>
    <property type="match status" value="4"/>
</dbReference>
<evidence type="ECO:0000256" key="1">
    <source>
        <dbReference type="ARBA" id="ARBA00012513"/>
    </source>
</evidence>
<dbReference type="OrthoDB" id="9762169at2"/>
<reference evidence="15 16" key="1">
    <citation type="submission" date="2019-10" db="EMBL/GenBank/DDBJ databases">
        <title>Genome sequence of Luteimicrobium xylanilyticum HY-24.</title>
        <authorList>
            <person name="Kim D.Y."/>
            <person name="Park H.-Y."/>
        </authorList>
    </citation>
    <scope>NUCLEOTIDE SEQUENCE [LARGE SCALE GENOMIC DNA]</scope>
    <source>
        <strain evidence="15 16">HY-24</strain>
    </source>
</reference>
<dbReference type="EMBL" id="CP045529">
    <property type="protein sequence ID" value="QFV00227.1"/>
    <property type="molecule type" value="Genomic_DNA"/>
</dbReference>
<evidence type="ECO:0000256" key="11">
    <source>
        <dbReference type="SAM" id="MobiDB-lite"/>
    </source>
</evidence>
<protein>
    <recommendedName>
        <fullName evidence="1">non-specific serine/threonine protein kinase</fullName>
        <ecNumber evidence="1">2.7.11.1</ecNumber>
    </recommendedName>
</protein>
<feature type="compositionally biased region" description="Gly residues" evidence="11">
    <location>
        <begin position="684"/>
        <end position="703"/>
    </location>
</feature>
<dbReference type="InterPro" id="IPR011009">
    <property type="entry name" value="Kinase-like_dom_sf"/>
</dbReference>
<feature type="transmembrane region" description="Helical" evidence="12">
    <location>
        <begin position="371"/>
        <end position="392"/>
    </location>
</feature>
<evidence type="ECO:0000256" key="12">
    <source>
        <dbReference type="SAM" id="Phobius"/>
    </source>
</evidence>
<keyword evidence="5 10" id="KW-0547">Nucleotide-binding</keyword>
<evidence type="ECO:0000256" key="3">
    <source>
        <dbReference type="ARBA" id="ARBA00022679"/>
    </source>
</evidence>
<feature type="region of interest" description="Disordered" evidence="11">
    <location>
        <begin position="332"/>
        <end position="366"/>
    </location>
</feature>
<dbReference type="Pfam" id="PF00069">
    <property type="entry name" value="Pkinase"/>
    <property type="match status" value="1"/>
</dbReference>
<keyword evidence="6 15" id="KW-0418">Kinase</keyword>
<dbReference type="GO" id="GO:0005524">
    <property type="term" value="F:ATP binding"/>
    <property type="evidence" value="ECO:0007669"/>
    <property type="project" value="UniProtKB-UniRule"/>
</dbReference>
<sequence>MVENPQRILAGRYQVGELIGRGGMAEVHIGHDARLGRTVAIKILRADLARDPSFLARFRREAQAAASLNHPAVVAVYDTGEDVQTDAASGQTTHTPFIVMEYVEGHTVRDILRDGHAVPIDEAIEITSGVLSALEYSHHAGIVHRDIKPANVMITPTGAVKVMDFGIARAMADSAATMTQTQAVVGTAQYLSPEQALGQTVDARSDLYSTGCLLFELLTGRPPFQGDSPVAVAYQHVGEVPPKPSDVAPDVPEVLDRITLKALTKDRNQRYGSAAEFRSDLDAAMRGGAVSAPGIGALGAGMAAGAAAGAAFADTNPTVAFDGATQVLAPTPAGWATPAPASVPPPTQTSVFPDEAGPGDEEPKKKSNKGLIWTLVTIGVIALAAIVTMLLINANKTPPVEKVTVPSVIGMSKADAENKLEAAHLKMDPLVDNDSDKPADEATKQDPKKDASVDENSTVKVWFSAGPKTGEVPNVKGKSQSDARQALEDAGFDVADEVRSENSKDVALDAVTRTDPKAGSVRDKGTEIVLYVSNGLVTLDDLVGKTKDEALALLDKAGLQSDTEEQETDDESKVGTVLSQAPAAGSVKQGTRIKLVIGKEQDDSIEIPSDIIGMSQEDAENRLGGLSLNVDPNGPTMQANDAPAGTVINSDPAPGTKVKENAAVTLIVSSGPATPGDGQTTPGDGQGTGDGTGDGGGQNQGLGRGDDYSDEIRDFLGL</sequence>
<feature type="domain" description="PASTA" evidence="14">
    <location>
        <begin position="466"/>
        <end position="534"/>
    </location>
</feature>
<dbReference type="RefSeq" id="WP_153022641.1">
    <property type="nucleotide sequence ID" value="NZ_BAABIH010000007.1"/>
</dbReference>
<dbReference type="CDD" id="cd14014">
    <property type="entry name" value="STKc_PknB_like"/>
    <property type="match status" value="1"/>
</dbReference>
<dbReference type="InterPro" id="IPR008271">
    <property type="entry name" value="Ser/Thr_kinase_AS"/>
</dbReference>
<dbReference type="Gene3D" id="3.30.200.20">
    <property type="entry name" value="Phosphorylase Kinase, domain 1"/>
    <property type="match status" value="1"/>
</dbReference>
<comment type="catalytic activity">
    <reaction evidence="8">
        <text>L-threonyl-[protein] + ATP = O-phospho-L-threonyl-[protein] + ADP + H(+)</text>
        <dbReference type="Rhea" id="RHEA:46608"/>
        <dbReference type="Rhea" id="RHEA-COMP:11060"/>
        <dbReference type="Rhea" id="RHEA-COMP:11605"/>
        <dbReference type="ChEBI" id="CHEBI:15378"/>
        <dbReference type="ChEBI" id="CHEBI:30013"/>
        <dbReference type="ChEBI" id="CHEBI:30616"/>
        <dbReference type="ChEBI" id="CHEBI:61977"/>
        <dbReference type="ChEBI" id="CHEBI:456216"/>
        <dbReference type="EC" id="2.7.11.1"/>
    </reaction>
</comment>
<evidence type="ECO:0000256" key="9">
    <source>
        <dbReference type="ARBA" id="ARBA00048679"/>
    </source>
</evidence>
<dbReference type="Proteomes" id="UP000326702">
    <property type="component" value="Chromosome"/>
</dbReference>
<dbReference type="PANTHER" id="PTHR43289:SF6">
    <property type="entry name" value="SERINE_THREONINE-PROTEIN KINASE NEKL-3"/>
    <property type="match status" value="1"/>
</dbReference>
<dbReference type="InterPro" id="IPR005543">
    <property type="entry name" value="PASTA_dom"/>
</dbReference>
<dbReference type="InterPro" id="IPR017441">
    <property type="entry name" value="Protein_kinase_ATP_BS"/>
</dbReference>
<keyword evidence="12" id="KW-0812">Transmembrane</keyword>
<dbReference type="PROSITE" id="PS00107">
    <property type="entry name" value="PROTEIN_KINASE_ATP"/>
    <property type="match status" value="1"/>
</dbReference>
<evidence type="ECO:0000259" key="13">
    <source>
        <dbReference type="PROSITE" id="PS50011"/>
    </source>
</evidence>
<evidence type="ECO:0000256" key="7">
    <source>
        <dbReference type="ARBA" id="ARBA00022840"/>
    </source>
</evidence>
<comment type="catalytic activity">
    <reaction evidence="9">
        <text>L-seryl-[protein] + ATP = O-phospho-L-seryl-[protein] + ADP + H(+)</text>
        <dbReference type="Rhea" id="RHEA:17989"/>
        <dbReference type="Rhea" id="RHEA-COMP:9863"/>
        <dbReference type="Rhea" id="RHEA-COMP:11604"/>
        <dbReference type="ChEBI" id="CHEBI:15378"/>
        <dbReference type="ChEBI" id="CHEBI:29999"/>
        <dbReference type="ChEBI" id="CHEBI:30616"/>
        <dbReference type="ChEBI" id="CHEBI:83421"/>
        <dbReference type="ChEBI" id="CHEBI:456216"/>
        <dbReference type="EC" id="2.7.11.1"/>
    </reaction>
</comment>
<keyword evidence="3 15" id="KW-0808">Transferase</keyword>
<keyword evidence="2 15" id="KW-0723">Serine/threonine-protein kinase</keyword>
<feature type="region of interest" description="Disordered" evidence="11">
    <location>
        <begin position="666"/>
        <end position="718"/>
    </location>
</feature>
<evidence type="ECO:0000256" key="6">
    <source>
        <dbReference type="ARBA" id="ARBA00022777"/>
    </source>
</evidence>
<feature type="domain" description="Protein kinase" evidence="13">
    <location>
        <begin position="13"/>
        <end position="285"/>
    </location>
</feature>
<evidence type="ECO:0000313" key="16">
    <source>
        <dbReference type="Proteomes" id="UP000326702"/>
    </source>
</evidence>
<dbReference type="SMART" id="SM00740">
    <property type="entry name" value="PASTA"/>
    <property type="match status" value="4"/>
</dbReference>
<keyword evidence="12" id="KW-1133">Transmembrane helix</keyword>
<dbReference type="GO" id="GO:0004674">
    <property type="term" value="F:protein serine/threonine kinase activity"/>
    <property type="evidence" value="ECO:0007669"/>
    <property type="project" value="UniProtKB-KW"/>
</dbReference>
<dbReference type="Gene3D" id="3.30.10.20">
    <property type="match status" value="4"/>
</dbReference>
<feature type="binding site" evidence="10">
    <location>
        <position position="42"/>
    </location>
    <ligand>
        <name>ATP</name>
        <dbReference type="ChEBI" id="CHEBI:30616"/>
    </ligand>
</feature>
<evidence type="ECO:0000256" key="5">
    <source>
        <dbReference type="ARBA" id="ARBA00022741"/>
    </source>
</evidence>
<dbReference type="PROSITE" id="PS00108">
    <property type="entry name" value="PROTEIN_KINASE_ST"/>
    <property type="match status" value="1"/>
</dbReference>
<feature type="compositionally biased region" description="Basic and acidic residues" evidence="11">
    <location>
        <begin position="424"/>
        <end position="452"/>
    </location>
</feature>
<feature type="compositionally biased region" description="Low complexity" evidence="11">
    <location>
        <begin position="671"/>
        <end position="683"/>
    </location>
</feature>
<feature type="domain" description="PASTA" evidence="14">
    <location>
        <begin position="535"/>
        <end position="599"/>
    </location>
</feature>
<dbReference type="NCBIfam" id="NF033483">
    <property type="entry name" value="PknB_PASTA_kin"/>
    <property type="match status" value="1"/>
</dbReference>
<accession>A0A5P9QG64</accession>
<dbReference type="SMART" id="SM00220">
    <property type="entry name" value="S_TKc"/>
    <property type="match status" value="1"/>
</dbReference>
<feature type="domain" description="PASTA" evidence="14">
    <location>
        <begin position="607"/>
        <end position="670"/>
    </location>
</feature>
<dbReference type="PANTHER" id="PTHR43289">
    <property type="entry name" value="MITOGEN-ACTIVATED PROTEIN KINASE KINASE KINASE 20-RELATED"/>
    <property type="match status" value="1"/>
</dbReference>
<dbReference type="PROSITE" id="PS50011">
    <property type="entry name" value="PROTEIN_KINASE_DOM"/>
    <property type="match status" value="1"/>
</dbReference>
<evidence type="ECO:0000313" key="15">
    <source>
        <dbReference type="EMBL" id="QFV00227.1"/>
    </source>
</evidence>